<dbReference type="EMBL" id="JBDFQZ010000001">
    <property type="protein sequence ID" value="KAK9756723.1"/>
    <property type="molecule type" value="Genomic_DNA"/>
</dbReference>
<dbReference type="InterPro" id="IPR006747">
    <property type="entry name" value="DUF599"/>
</dbReference>
<protein>
    <recommendedName>
        <fullName evidence="4">DUF599 domain-containing protein</fullName>
    </recommendedName>
</protein>
<organism evidence="2 3">
    <name type="scientific">Saponaria officinalis</name>
    <name type="common">Common soapwort</name>
    <name type="synonym">Lychnis saponaria</name>
    <dbReference type="NCBI Taxonomy" id="3572"/>
    <lineage>
        <taxon>Eukaryota</taxon>
        <taxon>Viridiplantae</taxon>
        <taxon>Streptophyta</taxon>
        <taxon>Embryophyta</taxon>
        <taxon>Tracheophyta</taxon>
        <taxon>Spermatophyta</taxon>
        <taxon>Magnoliopsida</taxon>
        <taxon>eudicotyledons</taxon>
        <taxon>Gunneridae</taxon>
        <taxon>Pentapetalae</taxon>
        <taxon>Caryophyllales</taxon>
        <taxon>Caryophyllaceae</taxon>
        <taxon>Caryophylleae</taxon>
        <taxon>Saponaria</taxon>
    </lineage>
</organism>
<gene>
    <name evidence="2" type="ORF">RND81_01G117000</name>
</gene>
<feature type="transmembrane region" description="Helical" evidence="1">
    <location>
        <begin position="104"/>
        <end position="130"/>
    </location>
</feature>
<dbReference type="AlphaFoldDB" id="A0AAW1NI81"/>
<dbReference type="Pfam" id="PF04654">
    <property type="entry name" value="DUF599"/>
    <property type="match status" value="1"/>
</dbReference>
<name>A0AAW1NI81_SAPOF</name>
<feature type="transmembrane region" description="Helical" evidence="1">
    <location>
        <begin position="5"/>
        <end position="24"/>
    </location>
</feature>
<keyword evidence="1" id="KW-0812">Transmembrane</keyword>
<evidence type="ECO:0000313" key="2">
    <source>
        <dbReference type="EMBL" id="KAK9756723.1"/>
    </source>
</evidence>
<dbReference type="Proteomes" id="UP001443914">
    <property type="component" value="Unassembled WGS sequence"/>
</dbReference>
<comment type="caution">
    <text evidence="2">The sequence shown here is derived from an EMBL/GenBank/DDBJ whole genome shotgun (WGS) entry which is preliminary data.</text>
</comment>
<sequence length="229" mass="25804">MKEQMLDYCLVPIGLILMMVYHAWLLHKIIKQPSKTIIGIHSISRRFWVLAMMEDNRQNGVLAVQTLRNNIMASTLLASTAITLSSVIAILMTSQGSARAIGHVLGDASAITFSFKFFSIMVCFLLAFLLNVQSIRYYSHASILINVPLKKVDSPYLTADYVAGIVNKGGYFWSLGLRAFYFSLPLFLWIFGPIPMFSCCVGLVILFFFLDFTFEMKVLVMKNKLCSLV</sequence>
<dbReference type="PANTHER" id="PTHR31168">
    <property type="entry name" value="OS02G0292800 PROTEIN"/>
    <property type="match status" value="1"/>
</dbReference>
<keyword evidence="3" id="KW-1185">Reference proteome</keyword>
<reference evidence="2" key="1">
    <citation type="submission" date="2024-03" db="EMBL/GenBank/DDBJ databases">
        <title>WGS assembly of Saponaria officinalis var. Norfolk2.</title>
        <authorList>
            <person name="Jenkins J."/>
            <person name="Shu S."/>
            <person name="Grimwood J."/>
            <person name="Barry K."/>
            <person name="Goodstein D."/>
            <person name="Schmutz J."/>
            <person name="Leebens-Mack J."/>
            <person name="Osbourn A."/>
        </authorList>
    </citation>
    <scope>NUCLEOTIDE SEQUENCE [LARGE SCALE GENOMIC DNA]</scope>
    <source>
        <strain evidence="2">JIC</strain>
    </source>
</reference>
<keyword evidence="1" id="KW-0472">Membrane</keyword>
<feature type="transmembrane region" description="Helical" evidence="1">
    <location>
        <begin position="71"/>
        <end position="92"/>
    </location>
</feature>
<proteinExistence type="predicted"/>
<accession>A0AAW1NI81</accession>
<keyword evidence="1" id="KW-1133">Transmembrane helix</keyword>
<evidence type="ECO:0008006" key="4">
    <source>
        <dbReference type="Google" id="ProtNLM"/>
    </source>
</evidence>
<dbReference type="PANTHER" id="PTHR31168:SF1">
    <property type="entry name" value="DUF599 FAMILY PROTEIN"/>
    <property type="match status" value="1"/>
</dbReference>
<feature type="transmembrane region" description="Helical" evidence="1">
    <location>
        <begin position="186"/>
        <end position="214"/>
    </location>
</feature>
<evidence type="ECO:0000256" key="1">
    <source>
        <dbReference type="SAM" id="Phobius"/>
    </source>
</evidence>
<evidence type="ECO:0000313" key="3">
    <source>
        <dbReference type="Proteomes" id="UP001443914"/>
    </source>
</evidence>